<dbReference type="EMBL" id="JTHP01000044">
    <property type="protein sequence ID" value="KJD43969.1"/>
    <property type="molecule type" value="Genomic_DNA"/>
</dbReference>
<proteinExistence type="predicted"/>
<sequence>MIKSTLNLKWKHQLITGVNVSPSTINYTFSLTDLLCNIKCMLNETIGIEVELYADFGSNNELALFLDTPYRAVEKDGQVHSLFELVRDYYENIDFAIEFAVDIIANLYGTSRLHVETVNLIPDKTAVNITLTAIPKDRYFIIIHPSNGHFQRVFRHRANDKMENVIIELWDDKQEPVEVWRHDSLELPKRVYDFLMKHSGKNSYKEHAANIINNYLKGRDYKYFMNNNSSSEQYQYIYVAPPLQKLKKGYEVIDEMNGDLIIINVDSIDKEYTEISEGEYVGILALLKIGQGSLPSLN</sequence>
<keyword evidence="2" id="KW-1185">Reference proteome</keyword>
<protein>
    <submittedName>
        <fullName evidence="1">Uncharacterized protein</fullName>
    </submittedName>
</protein>
<gene>
    <name evidence="1" type="ORF">QD47_19340</name>
</gene>
<dbReference type="RefSeq" id="WP_044647675.1">
    <property type="nucleotide sequence ID" value="NZ_JTHP01000044.1"/>
</dbReference>
<reference evidence="1 2" key="1">
    <citation type="submission" date="2014-11" db="EMBL/GenBank/DDBJ databases">
        <title>Draft Genome Sequences of Paenibacillus polymyxa NRRL B-30509 and Paenibacillus terrae NRRL B-30644, Strains from a Poultry Environment that Produce Tridecaptin A and Paenicidins.</title>
        <authorList>
            <person name="van Belkum M.J."/>
            <person name="Lohans C.T."/>
            <person name="Vederas J.C."/>
        </authorList>
    </citation>
    <scope>NUCLEOTIDE SEQUENCE [LARGE SCALE GENOMIC DNA]</scope>
    <source>
        <strain evidence="1 2">NRRL B-30644</strain>
    </source>
</reference>
<dbReference type="OrthoDB" id="10010714at2"/>
<dbReference type="AlphaFoldDB" id="A0A0D7WYC4"/>
<accession>A0A0D7WYC4</accession>
<name>A0A0D7WYC4_9BACL</name>
<dbReference type="Proteomes" id="UP000032534">
    <property type="component" value="Unassembled WGS sequence"/>
</dbReference>
<comment type="caution">
    <text evidence="1">The sequence shown here is derived from an EMBL/GenBank/DDBJ whole genome shotgun (WGS) entry which is preliminary data.</text>
</comment>
<evidence type="ECO:0000313" key="1">
    <source>
        <dbReference type="EMBL" id="KJD43969.1"/>
    </source>
</evidence>
<evidence type="ECO:0000313" key="2">
    <source>
        <dbReference type="Proteomes" id="UP000032534"/>
    </source>
</evidence>
<organism evidence="1 2">
    <name type="scientific">Paenibacillus terrae</name>
    <dbReference type="NCBI Taxonomy" id="159743"/>
    <lineage>
        <taxon>Bacteria</taxon>
        <taxon>Bacillati</taxon>
        <taxon>Bacillota</taxon>
        <taxon>Bacilli</taxon>
        <taxon>Bacillales</taxon>
        <taxon>Paenibacillaceae</taxon>
        <taxon>Paenibacillus</taxon>
    </lineage>
</organism>
<dbReference type="PATRIC" id="fig|159743.3.peg.4312"/>